<protein>
    <recommendedName>
        <fullName evidence="5">Snf7-domain-containing protein</fullName>
    </recommendedName>
</protein>
<feature type="coiled-coil region" evidence="1">
    <location>
        <begin position="272"/>
        <end position="306"/>
    </location>
</feature>
<evidence type="ECO:0000256" key="2">
    <source>
        <dbReference type="SAM" id="MobiDB-lite"/>
    </source>
</evidence>
<dbReference type="FunCoup" id="A0A409V8X4">
    <property type="interactions" value="52"/>
</dbReference>
<dbReference type="Proteomes" id="UP000284842">
    <property type="component" value="Unassembled WGS sequence"/>
</dbReference>
<keyword evidence="1" id="KW-0175">Coiled coil</keyword>
<dbReference type="GO" id="GO:0006900">
    <property type="term" value="P:vesicle budding from membrane"/>
    <property type="evidence" value="ECO:0007669"/>
    <property type="project" value="TreeGrafter"/>
</dbReference>
<dbReference type="GO" id="GO:0032511">
    <property type="term" value="P:late endosome to vacuole transport via multivesicular body sorting pathway"/>
    <property type="evidence" value="ECO:0007669"/>
    <property type="project" value="TreeGrafter"/>
</dbReference>
<feature type="compositionally biased region" description="Basic and acidic residues" evidence="2">
    <location>
        <begin position="452"/>
        <end position="466"/>
    </location>
</feature>
<dbReference type="InParanoid" id="A0A409V8X4"/>
<dbReference type="GO" id="GO:0000815">
    <property type="term" value="C:ESCRT III complex"/>
    <property type="evidence" value="ECO:0007669"/>
    <property type="project" value="TreeGrafter"/>
</dbReference>
<reference evidence="3 4" key="1">
    <citation type="journal article" date="2018" name="Evol. Lett.">
        <title>Horizontal gene cluster transfer increased hallucinogenic mushroom diversity.</title>
        <authorList>
            <person name="Reynolds H.T."/>
            <person name="Vijayakumar V."/>
            <person name="Gluck-Thaler E."/>
            <person name="Korotkin H.B."/>
            <person name="Matheny P.B."/>
            <person name="Slot J.C."/>
        </authorList>
    </citation>
    <scope>NUCLEOTIDE SEQUENCE [LARGE SCALE GENOMIC DNA]</scope>
    <source>
        <strain evidence="3 4">2629</strain>
    </source>
</reference>
<dbReference type="OrthoDB" id="10250120at2759"/>
<sequence length="473" mass="51977">MSSTTTKNSLGCVQPFSSTSSSRLQALYSDFSRQKHSNPASYHSNVEWWRKALVTILSTGTQSLSVPLDHQSGCHDQAGADRLVLHYGSDLLDRLKFPKVGKPLALGAVFVHYLNAKTSIYDPGWLPGRIASYVVGKPLWWALEQMGIVGEDGILGGSGSTYRSQQTDRAWWGDYVFVALLEKAADRVMEIQDRRLAGPGEALYTVDTFREVFAQAVGGDVAGSLSDTDAKVLLKYLERERGVIVVEKEVIKFVDSSTSVEDRTITAVDRGILELKTAIRNLNAQVEALQRKINEWTKRASLALQQKQKPVAINYLKNRKEVEALLEKRLASLGTLESTLLTVEAAAGDVEIMKSYETSTVTLRAILAHPSLQRENIDKTMDALSEANADAKEIDDAVRMGADVAMGTEYLIDEAELEAELNALVQEAEAEKSQQAQSRQEVLVQTSAPVHTPEETGKQTAPHHESSFMVPAS</sequence>
<dbReference type="GO" id="GO:0016616">
    <property type="term" value="F:oxidoreductase activity, acting on the CH-OH group of donors, NAD or NADP as acceptor"/>
    <property type="evidence" value="ECO:0007669"/>
    <property type="project" value="InterPro"/>
</dbReference>
<name>A0A409V8X4_9AGAR</name>
<feature type="compositionally biased region" description="Low complexity" evidence="2">
    <location>
        <begin position="432"/>
        <end position="441"/>
    </location>
</feature>
<dbReference type="PANTHER" id="PTHR22761:SF96">
    <property type="entry name" value="BCDNA.GH08385"/>
    <property type="match status" value="1"/>
</dbReference>
<proteinExistence type="predicted"/>
<dbReference type="STRING" id="181874.A0A409V8X4"/>
<dbReference type="InterPro" id="IPR005024">
    <property type="entry name" value="Snf7_fam"/>
</dbReference>
<keyword evidence="4" id="KW-1185">Reference proteome</keyword>
<dbReference type="Pfam" id="PF03357">
    <property type="entry name" value="Snf7"/>
    <property type="match status" value="1"/>
</dbReference>
<comment type="caution">
    <text evidence="3">The sequence shown here is derived from an EMBL/GenBank/DDBJ whole genome shotgun (WGS) entry which is preliminary data.</text>
</comment>
<feature type="region of interest" description="Disordered" evidence="2">
    <location>
        <begin position="432"/>
        <end position="473"/>
    </location>
</feature>
<dbReference type="Gene3D" id="6.10.140.1230">
    <property type="match status" value="1"/>
</dbReference>
<evidence type="ECO:0000256" key="1">
    <source>
        <dbReference type="SAM" id="Coils"/>
    </source>
</evidence>
<dbReference type="PANTHER" id="PTHR22761">
    <property type="entry name" value="CHARGED MULTIVESICULAR BODY PROTEIN"/>
    <property type="match status" value="1"/>
</dbReference>
<dbReference type="AlphaFoldDB" id="A0A409V8X4"/>
<dbReference type="EMBL" id="NHTK01006132">
    <property type="protein sequence ID" value="PPQ63058.1"/>
    <property type="molecule type" value="Genomic_DNA"/>
</dbReference>
<evidence type="ECO:0000313" key="4">
    <source>
        <dbReference type="Proteomes" id="UP000284842"/>
    </source>
</evidence>
<evidence type="ECO:0008006" key="5">
    <source>
        <dbReference type="Google" id="ProtNLM"/>
    </source>
</evidence>
<evidence type="ECO:0000313" key="3">
    <source>
        <dbReference type="EMBL" id="PPQ63058.1"/>
    </source>
</evidence>
<dbReference type="GO" id="GO:0005771">
    <property type="term" value="C:multivesicular body"/>
    <property type="evidence" value="ECO:0007669"/>
    <property type="project" value="TreeGrafter"/>
</dbReference>
<organism evidence="3 4">
    <name type="scientific">Panaeolus cyanescens</name>
    <dbReference type="NCBI Taxonomy" id="181874"/>
    <lineage>
        <taxon>Eukaryota</taxon>
        <taxon>Fungi</taxon>
        <taxon>Dikarya</taxon>
        <taxon>Basidiomycota</taxon>
        <taxon>Agaricomycotina</taxon>
        <taxon>Agaricomycetes</taxon>
        <taxon>Agaricomycetidae</taxon>
        <taxon>Agaricales</taxon>
        <taxon>Agaricineae</taxon>
        <taxon>Galeropsidaceae</taxon>
        <taxon>Panaeolus</taxon>
    </lineage>
</organism>
<accession>A0A409V8X4</accession>
<dbReference type="GO" id="GO:0006631">
    <property type="term" value="P:fatty acid metabolic process"/>
    <property type="evidence" value="ECO:0007669"/>
    <property type="project" value="InterPro"/>
</dbReference>
<dbReference type="GO" id="GO:0009898">
    <property type="term" value="C:cytoplasmic side of plasma membrane"/>
    <property type="evidence" value="ECO:0007669"/>
    <property type="project" value="TreeGrafter"/>
</dbReference>
<gene>
    <name evidence="3" type="ORF">CVT24_005913</name>
</gene>